<dbReference type="PANTHER" id="PTHR33562">
    <property type="entry name" value="ATILLA, ISOFORM B-RELATED-RELATED"/>
    <property type="match status" value="1"/>
</dbReference>
<organism evidence="5 6">
    <name type="scientific">Trichonephila clavata</name>
    <name type="common">Joro spider</name>
    <name type="synonym">Nephila clavata</name>
    <dbReference type="NCBI Taxonomy" id="2740835"/>
    <lineage>
        <taxon>Eukaryota</taxon>
        <taxon>Metazoa</taxon>
        <taxon>Ecdysozoa</taxon>
        <taxon>Arthropoda</taxon>
        <taxon>Chelicerata</taxon>
        <taxon>Arachnida</taxon>
        <taxon>Araneae</taxon>
        <taxon>Araneomorphae</taxon>
        <taxon>Entelegynae</taxon>
        <taxon>Araneoidea</taxon>
        <taxon>Nephilidae</taxon>
        <taxon>Trichonephila</taxon>
    </lineage>
</organism>
<accession>A0A8X6G0Z2</accession>
<name>A0A8X6G0Z2_TRICU</name>
<feature type="chain" id="PRO_5036505065" description="Protein sleepless" evidence="4">
    <location>
        <begin position="24"/>
        <end position="141"/>
    </location>
</feature>
<dbReference type="InterPro" id="IPR031424">
    <property type="entry name" value="QVR-like"/>
</dbReference>
<keyword evidence="2" id="KW-0325">Glycoprotein</keyword>
<dbReference type="InterPro" id="IPR050975">
    <property type="entry name" value="Sleep_regulator"/>
</dbReference>
<dbReference type="GO" id="GO:0030431">
    <property type="term" value="P:sleep"/>
    <property type="evidence" value="ECO:0007669"/>
    <property type="project" value="InterPro"/>
</dbReference>
<keyword evidence="3" id="KW-1133">Transmembrane helix</keyword>
<dbReference type="Pfam" id="PF17064">
    <property type="entry name" value="QVR"/>
    <property type="match status" value="1"/>
</dbReference>
<keyword evidence="6" id="KW-1185">Reference proteome</keyword>
<comment type="caution">
    <text evidence="5">The sequence shown here is derived from an EMBL/GenBank/DDBJ whole genome shotgun (WGS) entry which is preliminary data.</text>
</comment>
<dbReference type="CDD" id="cd23590">
    <property type="entry name" value="TFP_LU_ECD_Bou"/>
    <property type="match status" value="1"/>
</dbReference>
<keyword evidence="3" id="KW-0812">Transmembrane</keyword>
<dbReference type="OrthoDB" id="8188641at2759"/>
<feature type="transmembrane region" description="Helical" evidence="3">
    <location>
        <begin position="123"/>
        <end position="139"/>
    </location>
</feature>
<evidence type="ECO:0000313" key="6">
    <source>
        <dbReference type="Proteomes" id="UP000887116"/>
    </source>
</evidence>
<keyword evidence="3" id="KW-0472">Membrane</keyword>
<dbReference type="Proteomes" id="UP000887116">
    <property type="component" value="Unassembled WGS sequence"/>
</dbReference>
<dbReference type="EMBL" id="BMAO01023926">
    <property type="protein sequence ID" value="GFQ91874.1"/>
    <property type="molecule type" value="Genomic_DNA"/>
</dbReference>
<dbReference type="AlphaFoldDB" id="A0A8X6G0Z2"/>
<proteinExistence type="predicted"/>
<protein>
    <recommendedName>
        <fullName evidence="7">Protein sleepless</fullName>
    </recommendedName>
</protein>
<reference evidence="5" key="1">
    <citation type="submission" date="2020-07" db="EMBL/GenBank/DDBJ databases">
        <title>Multicomponent nature underlies the extraordinary mechanical properties of spider dragline silk.</title>
        <authorList>
            <person name="Kono N."/>
            <person name="Nakamura H."/>
            <person name="Mori M."/>
            <person name="Yoshida Y."/>
            <person name="Ohtoshi R."/>
            <person name="Malay A.D."/>
            <person name="Moran D.A.P."/>
            <person name="Tomita M."/>
            <person name="Numata K."/>
            <person name="Arakawa K."/>
        </authorList>
    </citation>
    <scope>NUCLEOTIDE SEQUENCE</scope>
</reference>
<feature type="signal peptide" evidence="4">
    <location>
        <begin position="1"/>
        <end position="23"/>
    </location>
</feature>
<evidence type="ECO:0000256" key="4">
    <source>
        <dbReference type="SAM" id="SignalP"/>
    </source>
</evidence>
<sequence>MKQSLLIVICLFLLIVVVHQSSAIYCFQCNSNEETYCSEVFNREGLNLEATICDGIHEAKYCIKATGMYEGTIGTRRFCSSRHHGNYCEYVRRPGDEREYRSCVYTCSSDGCNEANSVSKSKILLILSFLCSILFWCLLKG</sequence>
<dbReference type="GO" id="GO:0032222">
    <property type="term" value="P:regulation of synaptic transmission, cholinergic"/>
    <property type="evidence" value="ECO:0007669"/>
    <property type="project" value="InterPro"/>
</dbReference>
<keyword evidence="1 4" id="KW-0732">Signal</keyword>
<evidence type="ECO:0000256" key="1">
    <source>
        <dbReference type="ARBA" id="ARBA00022729"/>
    </source>
</evidence>
<evidence type="ECO:0000256" key="2">
    <source>
        <dbReference type="ARBA" id="ARBA00023180"/>
    </source>
</evidence>
<gene>
    <name evidence="5" type="primary">NCL1_13112</name>
    <name evidence="5" type="ORF">TNCT_714091</name>
</gene>
<evidence type="ECO:0000256" key="3">
    <source>
        <dbReference type="SAM" id="Phobius"/>
    </source>
</evidence>
<evidence type="ECO:0008006" key="7">
    <source>
        <dbReference type="Google" id="ProtNLM"/>
    </source>
</evidence>
<dbReference type="PANTHER" id="PTHR33562:SF18">
    <property type="entry name" value="BOUDIN-RELATED"/>
    <property type="match status" value="1"/>
</dbReference>
<evidence type="ECO:0000313" key="5">
    <source>
        <dbReference type="EMBL" id="GFQ91874.1"/>
    </source>
</evidence>